<protein>
    <submittedName>
        <fullName evidence="2">Beta-lactamase class A</fullName>
    </submittedName>
</protein>
<dbReference type="SUPFAM" id="SSF56601">
    <property type="entry name" value="beta-lactamase/transpeptidase-like"/>
    <property type="match status" value="1"/>
</dbReference>
<proteinExistence type="predicted"/>
<dbReference type="GO" id="GO:0046677">
    <property type="term" value="P:response to antibiotic"/>
    <property type="evidence" value="ECO:0007669"/>
    <property type="project" value="InterPro"/>
</dbReference>
<feature type="domain" description="Beta-lactamase class A catalytic" evidence="1">
    <location>
        <begin position="36"/>
        <end position="235"/>
    </location>
</feature>
<dbReference type="GO" id="GO:0030655">
    <property type="term" value="P:beta-lactam antibiotic catabolic process"/>
    <property type="evidence" value="ECO:0007669"/>
    <property type="project" value="InterPro"/>
</dbReference>
<dbReference type="GO" id="GO:0008800">
    <property type="term" value="F:beta-lactamase activity"/>
    <property type="evidence" value="ECO:0007669"/>
    <property type="project" value="InterPro"/>
</dbReference>
<gene>
    <name evidence="2" type="ORF">EV191_10425</name>
</gene>
<evidence type="ECO:0000313" key="2">
    <source>
        <dbReference type="EMBL" id="TCP53458.1"/>
    </source>
</evidence>
<name>A0A4R2QWX1_9PSEU</name>
<dbReference type="AlphaFoldDB" id="A0A4R2QWX1"/>
<evidence type="ECO:0000259" key="1">
    <source>
        <dbReference type="Pfam" id="PF13354"/>
    </source>
</evidence>
<comment type="caution">
    <text evidence="2">The sequence shown here is derived from an EMBL/GenBank/DDBJ whole genome shotgun (WGS) entry which is preliminary data.</text>
</comment>
<dbReference type="Gene3D" id="3.40.710.10">
    <property type="entry name" value="DD-peptidase/beta-lactamase superfamily"/>
    <property type="match status" value="1"/>
</dbReference>
<dbReference type="PANTHER" id="PTHR35333">
    <property type="entry name" value="BETA-LACTAMASE"/>
    <property type="match status" value="1"/>
</dbReference>
<accession>A0A4R2QWX1</accession>
<dbReference type="Proteomes" id="UP000294911">
    <property type="component" value="Unassembled WGS sequence"/>
</dbReference>
<dbReference type="InterPro" id="IPR000871">
    <property type="entry name" value="Beta-lactam_class-A"/>
</dbReference>
<dbReference type="InterPro" id="IPR045155">
    <property type="entry name" value="Beta-lactam_cat"/>
</dbReference>
<organism evidence="2 3">
    <name type="scientific">Tamaricihabitans halophyticus</name>
    <dbReference type="NCBI Taxonomy" id="1262583"/>
    <lineage>
        <taxon>Bacteria</taxon>
        <taxon>Bacillati</taxon>
        <taxon>Actinomycetota</taxon>
        <taxon>Actinomycetes</taxon>
        <taxon>Pseudonocardiales</taxon>
        <taxon>Pseudonocardiaceae</taxon>
        <taxon>Tamaricihabitans</taxon>
    </lineage>
</organism>
<dbReference type="InterPro" id="IPR012338">
    <property type="entry name" value="Beta-lactam/transpept-like"/>
</dbReference>
<reference evidence="2 3" key="1">
    <citation type="submission" date="2019-03" db="EMBL/GenBank/DDBJ databases">
        <title>Genomic Encyclopedia of Type Strains, Phase IV (KMG-IV): sequencing the most valuable type-strain genomes for metagenomic binning, comparative biology and taxonomic classification.</title>
        <authorList>
            <person name="Goeker M."/>
        </authorList>
    </citation>
    <scope>NUCLEOTIDE SEQUENCE [LARGE SCALE GENOMIC DNA]</scope>
    <source>
        <strain evidence="2 3">DSM 45765</strain>
    </source>
</reference>
<evidence type="ECO:0000313" key="3">
    <source>
        <dbReference type="Proteomes" id="UP000294911"/>
    </source>
</evidence>
<dbReference type="OrthoDB" id="33989at2"/>
<dbReference type="PANTHER" id="PTHR35333:SF3">
    <property type="entry name" value="BETA-LACTAMASE-TYPE TRANSPEPTIDASE FOLD CONTAINING PROTEIN"/>
    <property type="match status" value="1"/>
</dbReference>
<keyword evidence="3" id="KW-1185">Reference proteome</keyword>
<dbReference type="EMBL" id="SLXQ01000004">
    <property type="protein sequence ID" value="TCP53458.1"/>
    <property type="molecule type" value="Genomic_DNA"/>
</dbReference>
<sequence>MWTEGKAARLTRELNAHASTGDGQWHFSVWEHGSPVVSLNGAVPVTAASTIKVPLLVVALQDVAAGRRSLNDEVAIPVERVGGAGVLRLLPSVTRLSLAEALTLMIVVSDNVATNAVIDLFGVADTDQRITTLGLRGTRLRRRLMDQDAAMAGLENVTTADDQAALLDRLAGAELLPDRLREFALDALGEQQVNDRMPVRLAEDVRCLHKTGELHGVRHDVGLLVFDDRMVSLAALGTGLTSPGDRRLSGAGNASAVIGAAAETVVAIARR</sequence>
<dbReference type="Pfam" id="PF13354">
    <property type="entry name" value="Beta-lactamase2"/>
    <property type="match status" value="1"/>
</dbReference>
<dbReference type="RefSeq" id="WP_132877191.1">
    <property type="nucleotide sequence ID" value="NZ_SLXQ01000004.1"/>
</dbReference>